<dbReference type="Proteomes" id="UP000677082">
    <property type="component" value="Unassembled WGS sequence"/>
</dbReference>
<dbReference type="PRINTS" id="PR00133">
    <property type="entry name" value="GLHYDRLASE3"/>
</dbReference>
<dbReference type="InterPro" id="IPR026891">
    <property type="entry name" value="Fn3-like"/>
</dbReference>
<name>A0A919THM8_9ACTN</name>
<evidence type="ECO:0000313" key="4">
    <source>
        <dbReference type="EMBL" id="GIM95367.1"/>
    </source>
</evidence>
<keyword evidence="5" id="KW-1185">Reference proteome</keyword>
<dbReference type="AlphaFoldDB" id="A0A919THM8"/>
<organism evidence="4 5">
    <name type="scientific">Paractinoplanes toevensis</name>
    <dbReference type="NCBI Taxonomy" id="571911"/>
    <lineage>
        <taxon>Bacteria</taxon>
        <taxon>Bacillati</taxon>
        <taxon>Actinomycetota</taxon>
        <taxon>Actinomycetes</taxon>
        <taxon>Micromonosporales</taxon>
        <taxon>Micromonosporaceae</taxon>
        <taxon>Paractinoplanes</taxon>
    </lineage>
</organism>
<sequence>MTAFDESVARLRAGHELDAETDALLAELTLDEKLWLLDGDDEFWPGMAEMAAGYNLRPIVMGAVDRLGLPGLRFSDGPRGVVMGASTAFPVSMARGATWDLGLEERVGLAIGRELRAQGANFFGGVCINLPRHPAWGRIQETYGEDPLLLGEFGAALVRGVQRNAMAVAKHYALNSMENARFQVDVTADEATLHEVFLPHFRRVVEEGVDGIMTAYNSVNGEWAGQNEELMEGILRRRWGFAGVTVSDFIFGLRDAAGSLRAGLDVEEPFRQQRAQHLPGAVEEEFVDRAARRILRTQLAYHARDLEPAPSPDVVFGADHRALAREVARRSMVLLKNDGVLPLDESAITSVAVLGRLAATANTGDHGSSDVRSPAVVTALEGLTAALPGVRVTDDPQGADVAIVVVGYTAADEGEYLGADSMADPALQALFPPLPEGSAGFDLSQAAATMGSADGGDRASLRLKPDDVELIRATAAVNPRTVVVIVTAGAVITEEWRDEVPAVLIGWYGGSEGGHALADVLLGRVDAAGRLPYSLPASEEHLPFFDRTATSITYDRWFGQRLLDRDGVPAAFPLGFGLSYTSFGIDGLSVSGVDGEQFTATTAVTNTGDRAGRHVVQLYGVVEADDFPRRVLLGFAPVELAAGEKAEVTVTGSTRPLQRWTAGGFVPAATEVVVEAAAFSGDPGAATGGLRLRE</sequence>
<dbReference type="Pfam" id="PF01915">
    <property type="entry name" value="Glyco_hydro_3_C"/>
    <property type="match status" value="1"/>
</dbReference>
<dbReference type="PANTHER" id="PTHR42715">
    <property type="entry name" value="BETA-GLUCOSIDASE"/>
    <property type="match status" value="1"/>
</dbReference>
<dbReference type="PANTHER" id="PTHR42715:SF3">
    <property type="entry name" value="BETA-GLUCOSIDASE B-RELATED"/>
    <property type="match status" value="1"/>
</dbReference>
<evidence type="ECO:0000259" key="3">
    <source>
        <dbReference type="SMART" id="SM01217"/>
    </source>
</evidence>
<dbReference type="SUPFAM" id="SSF51445">
    <property type="entry name" value="(Trans)glycosidases"/>
    <property type="match status" value="1"/>
</dbReference>
<dbReference type="Gene3D" id="2.60.40.10">
    <property type="entry name" value="Immunoglobulins"/>
    <property type="match status" value="1"/>
</dbReference>
<comment type="similarity">
    <text evidence="1">Belongs to the glycosyl hydrolase 3 family.</text>
</comment>
<dbReference type="SMART" id="SM01217">
    <property type="entry name" value="Fn3_like"/>
    <property type="match status" value="1"/>
</dbReference>
<dbReference type="InterPro" id="IPR050288">
    <property type="entry name" value="Cellulose_deg_GH3"/>
</dbReference>
<dbReference type="InterPro" id="IPR013783">
    <property type="entry name" value="Ig-like_fold"/>
</dbReference>
<dbReference type="GO" id="GO:0008422">
    <property type="term" value="F:beta-glucosidase activity"/>
    <property type="evidence" value="ECO:0007669"/>
    <property type="project" value="TreeGrafter"/>
</dbReference>
<reference evidence="4 5" key="1">
    <citation type="submission" date="2021-03" db="EMBL/GenBank/DDBJ databases">
        <title>Whole genome shotgun sequence of Actinoplanes toevensis NBRC 105298.</title>
        <authorList>
            <person name="Komaki H."/>
            <person name="Tamura T."/>
        </authorList>
    </citation>
    <scope>NUCLEOTIDE SEQUENCE [LARGE SCALE GENOMIC DNA]</scope>
    <source>
        <strain evidence="4 5">NBRC 105298</strain>
    </source>
</reference>
<dbReference type="RefSeq" id="WP_213011092.1">
    <property type="nucleotide sequence ID" value="NZ_BOQN01000092.1"/>
</dbReference>
<evidence type="ECO:0000313" key="5">
    <source>
        <dbReference type="Proteomes" id="UP000677082"/>
    </source>
</evidence>
<dbReference type="Gene3D" id="3.20.20.300">
    <property type="entry name" value="Glycoside hydrolase, family 3, N-terminal domain"/>
    <property type="match status" value="1"/>
</dbReference>
<dbReference type="InterPro" id="IPR017853">
    <property type="entry name" value="GH"/>
</dbReference>
<dbReference type="InterPro" id="IPR036962">
    <property type="entry name" value="Glyco_hydro_3_N_sf"/>
</dbReference>
<dbReference type="SUPFAM" id="SSF52279">
    <property type="entry name" value="Beta-D-glucan exohydrolase, C-terminal domain"/>
    <property type="match status" value="1"/>
</dbReference>
<accession>A0A919THM8</accession>
<dbReference type="InterPro" id="IPR001764">
    <property type="entry name" value="Glyco_hydro_3_N"/>
</dbReference>
<feature type="domain" description="Fibronectin type III-like" evidence="3">
    <location>
        <begin position="614"/>
        <end position="680"/>
    </location>
</feature>
<dbReference type="InterPro" id="IPR002772">
    <property type="entry name" value="Glyco_hydro_3_C"/>
</dbReference>
<keyword evidence="2 4" id="KW-0378">Hydrolase</keyword>
<evidence type="ECO:0000256" key="2">
    <source>
        <dbReference type="ARBA" id="ARBA00022801"/>
    </source>
</evidence>
<dbReference type="Gene3D" id="3.40.50.1700">
    <property type="entry name" value="Glycoside hydrolase family 3 C-terminal domain"/>
    <property type="match status" value="1"/>
</dbReference>
<proteinExistence type="inferred from homology"/>
<protein>
    <submittedName>
        <fullName evidence="4">Glycosyl hydrolase</fullName>
    </submittedName>
</protein>
<dbReference type="Pfam" id="PF14310">
    <property type="entry name" value="Fn3-like"/>
    <property type="match status" value="1"/>
</dbReference>
<gene>
    <name evidence="4" type="primary">bglX_3</name>
    <name evidence="4" type="ORF">Ato02nite_071600</name>
</gene>
<dbReference type="EMBL" id="BOQN01000092">
    <property type="protein sequence ID" value="GIM95367.1"/>
    <property type="molecule type" value="Genomic_DNA"/>
</dbReference>
<dbReference type="GO" id="GO:0009251">
    <property type="term" value="P:glucan catabolic process"/>
    <property type="evidence" value="ECO:0007669"/>
    <property type="project" value="TreeGrafter"/>
</dbReference>
<comment type="caution">
    <text evidence="4">The sequence shown here is derived from an EMBL/GenBank/DDBJ whole genome shotgun (WGS) entry which is preliminary data.</text>
</comment>
<dbReference type="InterPro" id="IPR036881">
    <property type="entry name" value="Glyco_hydro_3_C_sf"/>
</dbReference>
<dbReference type="Pfam" id="PF00933">
    <property type="entry name" value="Glyco_hydro_3"/>
    <property type="match status" value="1"/>
</dbReference>
<evidence type="ECO:0000256" key="1">
    <source>
        <dbReference type="ARBA" id="ARBA00005336"/>
    </source>
</evidence>